<keyword evidence="9" id="KW-1185">Reference proteome</keyword>
<dbReference type="SMART" id="SM00702">
    <property type="entry name" value="P4Hc"/>
    <property type="match status" value="1"/>
</dbReference>
<dbReference type="Proteomes" id="UP000008461">
    <property type="component" value="Chromosome"/>
</dbReference>
<dbReference type="InterPro" id="IPR051559">
    <property type="entry name" value="HIF_prolyl_hydroxylases"/>
</dbReference>
<reference key="2">
    <citation type="submission" date="2011-04" db="EMBL/GenBank/DDBJ databases">
        <title>Complete sequence of chromosome of Haliscomenobacter hydrossis DSM 1100.</title>
        <authorList>
            <consortium name="US DOE Joint Genome Institute (JGI-PGF)"/>
            <person name="Lucas S."/>
            <person name="Han J."/>
            <person name="Lapidus A."/>
            <person name="Bruce D."/>
            <person name="Goodwin L."/>
            <person name="Pitluck S."/>
            <person name="Peters L."/>
            <person name="Kyrpides N."/>
            <person name="Mavromatis K."/>
            <person name="Ivanova N."/>
            <person name="Ovchinnikova G."/>
            <person name="Pagani I."/>
            <person name="Daligault H."/>
            <person name="Detter J.C."/>
            <person name="Han C."/>
            <person name="Land M."/>
            <person name="Hauser L."/>
            <person name="Markowitz V."/>
            <person name="Cheng J.-F."/>
            <person name="Hugenholtz P."/>
            <person name="Woyke T."/>
            <person name="Wu D."/>
            <person name="Verbarg S."/>
            <person name="Frueling A."/>
            <person name="Brambilla E."/>
            <person name="Klenk H.-P."/>
            <person name="Eisen J.A."/>
        </authorList>
    </citation>
    <scope>NUCLEOTIDE SEQUENCE</scope>
    <source>
        <strain>DSM 1100</strain>
    </source>
</reference>
<dbReference type="GO" id="GO:0008198">
    <property type="term" value="F:ferrous iron binding"/>
    <property type="evidence" value="ECO:0007669"/>
    <property type="project" value="TreeGrafter"/>
</dbReference>
<dbReference type="PANTHER" id="PTHR12907">
    <property type="entry name" value="EGL NINE HOMOLOG-RELATED"/>
    <property type="match status" value="1"/>
</dbReference>
<dbReference type="EMBL" id="CP002691">
    <property type="protein sequence ID" value="AEE53991.1"/>
    <property type="molecule type" value="Genomic_DNA"/>
</dbReference>
<proteinExistence type="predicted"/>
<dbReference type="PANTHER" id="PTHR12907:SF26">
    <property type="entry name" value="HIF PROLYL HYDROXYLASE, ISOFORM C"/>
    <property type="match status" value="1"/>
</dbReference>
<evidence type="ECO:0000313" key="9">
    <source>
        <dbReference type="Proteomes" id="UP000008461"/>
    </source>
</evidence>
<sequence>MLVLCQNSPQFKVLQTQFDCLINSFIEDKVGLAEHFLSEALATQLKENLTTLYAGQQFHAAGIGNKDLHLNDKATRGDQIYWLDREHNNLPENDFFDLMDRFVSYLNSSCYTGITGYEFHYALYEKGSFYKRHLDQFRNDNSRAFSMIMYLNSDWQAKDGGELRVYHPDHVQTIAPLHGQCVFFKSAELEHEVLETQAPRMSITGWLKVGG</sequence>
<dbReference type="Pfam" id="PF13640">
    <property type="entry name" value="2OG-FeII_Oxy_3"/>
    <property type="match status" value="1"/>
</dbReference>
<dbReference type="RefSeq" id="WP_013768513.1">
    <property type="nucleotide sequence ID" value="NC_015510.1"/>
</dbReference>
<dbReference type="GO" id="GO:0071456">
    <property type="term" value="P:cellular response to hypoxia"/>
    <property type="evidence" value="ECO:0007669"/>
    <property type="project" value="TreeGrafter"/>
</dbReference>
<name>F4L3P1_HALH1</name>
<dbReference type="HOGENOM" id="CLU_022206_1_0_10"/>
<evidence type="ECO:0000313" key="8">
    <source>
        <dbReference type="EMBL" id="AEE53991.1"/>
    </source>
</evidence>
<evidence type="ECO:0000256" key="6">
    <source>
        <dbReference type="ARBA" id="ARBA00023004"/>
    </source>
</evidence>
<keyword evidence="3" id="KW-0847">Vitamin C</keyword>
<keyword evidence="4" id="KW-0223">Dioxygenase</keyword>
<dbReference type="eggNOG" id="COG3751">
    <property type="taxonomic scope" value="Bacteria"/>
</dbReference>
<dbReference type="InterPro" id="IPR006620">
    <property type="entry name" value="Pro_4_hyd_alph"/>
</dbReference>
<dbReference type="KEGG" id="hhy:Halhy_6169"/>
<dbReference type="Gene3D" id="2.60.120.620">
    <property type="entry name" value="q2cbj1_9rhob like domain"/>
    <property type="match status" value="1"/>
</dbReference>
<dbReference type="InterPro" id="IPR005123">
    <property type="entry name" value="Oxoglu/Fe-dep_dioxygenase_dom"/>
</dbReference>
<gene>
    <name evidence="8" type="ordered locus">Halhy_6169</name>
</gene>
<evidence type="ECO:0000256" key="3">
    <source>
        <dbReference type="ARBA" id="ARBA00022896"/>
    </source>
</evidence>
<keyword evidence="6" id="KW-0408">Iron</keyword>
<evidence type="ECO:0000256" key="4">
    <source>
        <dbReference type="ARBA" id="ARBA00022964"/>
    </source>
</evidence>
<evidence type="ECO:0000256" key="1">
    <source>
        <dbReference type="ARBA" id="ARBA00001961"/>
    </source>
</evidence>
<feature type="domain" description="Fe2OG dioxygenase" evidence="7">
    <location>
        <begin position="115"/>
        <end position="209"/>
    </location>
</feature>
<evidence type="ECO:0000256" key="5">
    <source>
        <dbReference type="ARBA" id="ARBA00023002"/>
    </source>
</evidence>
<protein>
    <submittedName>
        <fullName evidence="8">2OG-Fe(II) oxygenase</fullName>
    </submittedName>
</protein>
<evidence type="ECO:0000256" key="2">
    <source>
        <dbReference type="ARBA" id="ARBA00022723"/>
    </source>
</evidence>
<dbReference type="GO" id="GO:0031543">
    <property type="term" value="F:peptidyl-proline dioxygenase activity"/>
    <property type="evidence" value="ECO:0007669"/>
    <property type="project" value="TreeGrafter"/>
</dbReference>
<accession>F4L3P1</accession>
<comment type="cofactor">
    <cofactor evidence="1">
        <name>L-ascorbate</name>
        <dbReference type="ChEBI" id="CHEBI:38290"/>
    </cofactor>
</comment>
<dbReference type="AlphaFoldDB" id="F4L3P1"/>
<dbReference type="InterPro" id="IPR044862">
    <property type="entry name" value="Pro_4_hyd_alph_FE2OG_OXY"/>
</dbReference>
<reference evidence="8 9" key="1">
    <citation type="journal article" date="2011" name="Stand. Genomic Sci.">
        <title>Complete genome sequence of Haliscomenobacter hydrossis type strain (O).</title>
        <authorList>
            <consortium name="US DOE Joint Genome Institute (JGI-PGF)"/>
            <person name="Daligault H."/>
            <person name="Lapidus A."/>
            <person name="Zeytun A."/>
            <person name="Nolan M."/>
            <person name="Lucas S."/>
            <person name="Del Rio T.G."/>
            <person name="Tice H."/>
            <person name="Cheng J.F."/>
            <person name="Tapia R."/>
            <person name="Han C."/>
            <person name="Goodwin L."/>
            <person name="Pitluck S."/>
            <person name="Liolios K."/>
            <person name="Pagani I."/>
            <person name="Ivanova N."/>
            <person name="Huntemann M."/>
            <person name="Mavromatis K."/>
            <person name="Mikhailova N."/>
            <person name="Pati A."/>
            <person name="Chen A."/>
            <person name="Palaniappan K."/>
            <person name="Land M."/>
            <person name="Hauser L."/>
            <person name="Brambilla E.M."/>
            <person name="Rohde M."/>
            <person name="Verbarg S."/>
            <person name="Goker M."/>
            <person name="Bristow J."/>
            <person name="Eisen J.A."/>
            <person name="Markowitz V."/>
            <person name="Hugenholtz P."/>
            <person name="Kyrpides N.C."/>
            <person name="Klenk H.P."/>
            <person name="Woyke T."/>
        </authorList>
    </citation>
    <scope>NUCLEOTIDE SEQUENCE [LARGE SCALE GENOMIC DNA]</scope>
    <source>
        <strain evidence="9">ATCC 27775 / DSM 1100 / LMG 10767 / O</strain>
    </source>
</reference>
<organism evidence="8 9">
    <name type="scientific">Haliscomenobacter hydrossis (strain ATCC 27775 / DSM 1100 / LMG 10767 / O)</name>
    <dbReference type="NCBI Taxonomy" id="760192"/>
    <lineage>
        <taxon>Bacteria</taxon>
        <taxon>Pseudomonadati</taxon>
        <taxon>Bacteroidota</taxon>
        <taxon>Saprospiria</taxon>
        <taxon>Saprospirales</taxon>
        <taxon>Haliscomenobacteraceae</taxon>
        <taxon>Haliscomenobacter</taxon>
    </lineage>
</organism>
<dbReference type="GO" id="GO:0031418">
    <property type="term" value="F:L-ascorbic acid binding"/>
    <property type="evidence" value="ECO:0007669"/>
    <property type="project" value="UniProtKB-KW"/>
</dbReference>
<dbReference type="STRING" id="760192.Halhy_6169"/>
<dbReference type="PROSITE" id="PS51471">
    <property type="entry name" value="FE2OG_OXY"/>
    <property type="match status" value="1"/>
</dbReference>
<evidence type="ECO:0000259" key="7">
    <source>
        <dbReference type="PROSITE" id="PS51471"/>
    </source>
</evidence>
<keyword evidence="5" id="KW-0560">Oxidoreductase</keyword>
<keyword evidence="2" id="KW-0479">Metal-binding</keyword>